<evidence type="ECO:0000313" key="1">
    <source>
        <dbReference type="EMBL" id="DAE05329.1"/>
    </source>
</evidence>
<protein>
    <submittedName>
        <fullName evidence="1">Uncharacterized protein</fullName>
    </submittedName>
</protein>
<name>A0A8S5PG27_9CAUD</name>
<proteinExistence type="predicted"/>
<accession>A0A8S5PG27</accession>
<organism evidence="1">
    <name type="scientific">Siphoviridae sp. ctWKa2</name>
    <dbReference type="NCBI Taxonomy" id="2825537"/>
    <lineage>
        <taxon>Viruses</taxon>
        <taxon>Duplodnaviria</taxon>
        <taxon>Heunggongvirae</taxon>
        <taxon>Uroviricota</taxon>
        <taxon>Caudoviricetes</taxon>
    </lineage>
</organism>
<dbReference type="EMBL" id="BK015407">
    <property type="protein sequence ID" value="DAE05329.1"/>
    <property type="molecule type" value="Genomic_DNA"/>
</dbReference>
<reference evidence="1" key="1">
    <citation type="journal article" date="2021" name="Proc. Natl. Acad. Sci. U.S.A.">
        <title>A Catalog of Tens of Thousands of Viruses from Human Metagenomes Reveals Hidden Associations with Chronic Diseases.</title>
        <authorList>
            <person name="Tisza M.J."/>
            <person name="Buck C.B."/>
        </authorList>
    </citation>
    <scope>NUCLEOTIDE SEQUENCE</scope>
    <source>
        <strain evidence="1">CtWKa2</strain>
    </source>
</reference>
<sequence length="176" mass="20997">MEQSREKLKVIDIEFKRNNTNKQILFFDVIEHKFEDQFLVIKHYKEYADKTVRGLQTYIPKENIVQFVVYEEKADYEKYLDDLMGVNKIPKSASKDIIDCHIVWYNKGSGGISDRIIRYVESVSFEKRVDGYVVINYKEKPDDKDLKLFRVPNKDVIQLTRLVNGEQEGSWYEQER</sequence>